<dbReference type="EMBL" id="JANBOJ010000092">
    <property type="protein sequence ID" value="KAJ1722855.1"/>
    <property type="molecule type" value="Genomic_DNA"/>
</dbReference>
<keyword evidence="3" id="KW-0862">Zinc</keyword>
<evidence type="ECO:0000256" key="2">
    <source>
        <dbReference type="ARBA" id="ARBA00022771"/>
    </source>
</evidence>
<dbReference type="GO" id="GO:0003676">
    <property type="term" value="F:nucleic acid binding"/>
    <property type="evidence" value="ECO:0007669"/>
    <property type="project" value="InterPro"/>
</dbReference>
<dbReference type="SMART" id="SM00451">
    <property type="entry name" value="ZnF_U1"/>
    <property type="match status" value="1"/>
</dbReference>
<feature type="compositionally biased region" description="Basic and acidic residues" evidence="5">
    <location>
        <begin position="24"/>
        <end position="34"/>
    </location>
</feature>
<evidence type="ECO:0000259" key="6">
    <source>
        <dbReference type="SMART" id="SM00451"/>
    </source>
</evidence>
<evidence type="ECO:0000256" key="4">
    <source>
        <dbReference type="ARBA" id="ARBA00023242"/>
    </source>
</evidence>
<dbReference type="AlphaFoldDB" id="A0A9W7Y1C0"/>
<dbReference type="GO" id="GO:0008270">
    <property type="term" value="F:zinc ion binding"/>
    <property type="evidence" value="ECO:0007669"/>
    <property type="project" value="UniProtKB-KW"/>
</dbReference>
<dbReference type="GO" id="GO:0000398">
    <property type="term" value="P:mRNA splicing, via spliceosome"/>
    <property type="evidence" value="ECO:0007669"/>
    <property type="project" value="InterPro"/>
</dbReference>
<dbReference type="PANTHER" id="PTHR45986">
    <property type="entry name" value="ZINC FINGER MATRIN-TYPE PROTEIN 2"/>
    <property type="match status" value="1"/>
</dbReference>
<gene>
    <name evidence="7" type="primary">SNU23</name>
    <name evidence="7" type="ORF">LPJ53_002774</name>
</gene>
<accession>A0A9W7Y1C0</accession>
<keyword evidence="1" id="KW-0479">Metal-binding</keyword>
<reference evidence="7" key="1">
    <citation type="submission" date="2022-07" db="EMBL/GenBank/DDBJ databases">
        <title>Phylogenomic reconstructions and comparative analyses of Kickxellomycotina fungi.</title>
        <authorList>
            <person name="Reynolds N.K."/>
            <person name="Stajich J.E."/>
            <person name="Barry K."/>
            <person name="Grigoriev I.V."/>
            <person name="Crous P."/>
            <person name="Smith M.E."/>
        </authorList>
    </citation>
    <scope>NUCLEOTIDE SEQUENCE</scope>
    <source>
        <strain evidence="7">NBRC 32514</strain>
    </source>
</reference>
<dbReference type="Pfam" id="PF12171">
    <property type="entry name" value="zf-C2H2_jaz"/>
    <property type="match status" value="1"/>
</dbReference>
<evidence type="ECO:0000256" key="3">
    <source>
        <dbReference type="ARBA" id="ARBA00022833"/>
    </source>
</evidence>
<dbReference type="InterPro" id="IPR040107">
    <property type="entry name" value="Snu23"/>
</dbReference>
<dbReference type="InterPro" id="IPR003604">
    <property type="entry name" value="Matrin/U1-like-C_Znf_C2H2"/>
</dbReference>
<evidence type="ECO:0000256" key="1">
    <source>
        <dbReference type="ARBA" id="ARBA00022723"/>
    </source>
</evidence>
<dbReference type="GO" id="GO:0005681">
    <property type="term" value="C:spliceosomal complex"/>
    <property type="evidence" value="ECO:0007669"/>
    <property type="project" value="InterPro"/>
</dbReference>
<keyword evidence="2" id="KW-0863">Zinc-finger</keyword>
<dbReference type="Proteomes" id="UP001149813">
    <property type="component" value="Unassembled WGS sequence"/>
</dbReference>
<feature type="compositionally biased region" description="Basic residues" evidence="5">
    <location>
        <begin position="177"/>
        <end position="190"/>
    </location>
</feature>
<protein>
    <submittedName>
        <fullName evidence="7">U4/U6.U5 snRNP associated protein</fullName>
    </submittedName>
</protein>
<comment type="caution">
    <text evidence="7">The sequence shown here is derived from an EMBL/GenBank/DDBJ whole genome shotgun (WGS) entry which is preliminary data.</text>
</comment>
<keyword evidence="8" id="KW-1185">Reference proteome</keyword>
<dbReference type="OrthoDB" id="30343at2759"/>
<dbReference type="Gene3D" id="3.30.160.60">
    <property type="entry name" value="Classic Zinc Finger"/>
    <property type="match status" value="1"/>
</dbReference>
<proteinExistence type="predicted"/>
<dbReference type="SUPFAM" id="SSF57667">
    <property type="entry name" value="beta-beta-alpha zinc fingers"/>
    <property type="match status" value="1"/>
</dbReference>
<dbReference type="PANTHER" id="PTHR45986:SF1">
    <property type="entry name" value="ZINC FINGER MATRIN-TYPE PROTEIN 2"/>
    <property type="match status" value="1"/>
</dbReference>
<feature type="region of interest" description="Disordered" evidence="5">
    <location>
        <begin position="175"/>
        <end position="215"/>
    </location>
</feature>
<dbReference type="GO" id="GO:0046540">
    <property type="term" value="C:U4/U6 x U5 tri-snRNP complex"/>
    <property type="evidence" value="ECO:0007669"/>
    <property type="project" value="TreeGrafter"/>
</dbReference>
<evidence type="ECO:0000313" key="7">
    <source>
        <dbReference type="EMBL" id="KAJ1722855.1"/>
    </source>
</evidence>
<feature type="region of interest" description="Disordered" evidence="5">
    <location>
        <begin position="1"/>
        <end position="59"/>
    </location>
</feature>
<sequence>MNAYGGEKKNSNSRRTWDTAVYEQKAREREQQIKDEEEDEERRRKGLKPRVRPGTTTAPAKTKGLLQARKQAVNLEGMVGKVQVVQASSAASGQPGFYCSVCDVTVKDSLTYLDHINGKNHQRMLNRGMKVASETVDDVLAKLESLREARRRRDEKKNTIYDFDEQVRRQEMLQAEKKRRRKEAKKRQKSNKAANAMSVDQVDDSTNAGVKDDDDMMAMMGFGNFGSTKNA</sequence>
<evidence type="ECO:0000256" key="5">
    <source>
        <dbReference type="SAM" id="MobiDB-lite"/>
    </source>
</evidence>
<keyword evidence="4" id="KW-0539">Nucleus</keyword>
<dbReference type="InterPro" id="IPR022755">
    <property type="entry name" value="Znf_C2H2_jaz"/>
</dbReference>
<evidence type="ECO:0000313" key="8">
    <source>
        <dbReference type="Proteomes" id="UP001149813"/>
    </source>
</evidence>
<name>A0A9W7Y1C0_9FUNG</name>
<dbReference type="InterPro" id="IPR036236">
    <property type="entry name" value="Znf_C2H2_sf"/>
</dbReference>
<feature type="compositionally biased region" description="Basic and acidic residues" evidence="5">
    <location>
        <begin position="1"/>
        <end position="10"/>
    </location>
</feature>
<organism evidence="7 8">
    <name type="scientific">Coemansia erecta</name>
    <dbReference type="NCBI Taxonomy" id="147472"/>
    <lineage>
        <taxon>Eukaryota</taxon>
        <taxon>Fungi</taxon>
        <taxon>Fungi incertae sedis</taxon>
        <taxon>Zoopagomycota</taxon>
        <taxon>Kickxellomycotina</taxon>
        <taxon>Kickxellomycetes</taxon>
        <taxon>Kickxellales</taxon>
        <taxon>Kickxellaceae</taxon>
        <taxon>Coemansia</taxon>
    </lineage>
</organism>
<feature type="domain" description="U1-type" evidence="6">
    <location>
        <begin position="94"/>
        <end position="128"/>
    </location>
</feature>